<comment type="subcellular location">
    <subcellularLocation>
        <location evidence="9">Secreted</location>
        <location evidence="9">Cell wall</location>
    </subcellularLocation>
    <subcellularLocation>
        <location evidence="9">Secreted</location>
        <location evidence="9">Extracellular space</location>
        <location evidence="9">Apoplast</location>
    </subcellularLocation>
</comment>
<evidence type="ECO:0000256" key="1">
    <source>
        <dbReference type="ARBA" id="ARBA00022512"/>
    </source>
</evidence>
<keyword evidence="9" id="KW-0961">Cell wall biogenesis/degradation</keyword>
<dbReference type="Gene3D" id="2.60.120.200">
    <property type="match status" value="1"/>
</dbReference>
<dbReference type="PROSITE" id="PS51762">
    <property type="entry name" value="GH16_2"/>
    <property type="match status" value="1"/>
</dbReference>
<dbReference type="GO" id="GO:0010411">
    <property type="term" value="P:xyloglucan metabolic process"/>
    <property type="evidence" value="ECO:0007669"/>
    <property type="project" value="InterPro"/>
</dbReference>
<dbReference type="CDD" id="cd02176">
    <property type="entry name" value="GH16_XET"/>
    <property type="match status" value="1"/>
</dbReference>
<evidence type="ECO:0000256" key="4">
    <source>
        <dbReference type="ARBA" id="ARBA00022679"/>
    </source>
</evidence>
<dbReference type="InterPro" id="IPR044791">
    <property type="entry name" value="Beta-glucanase/XTH"/>
</dbReference>
<proteinExistence type="inferred from homology"/>
<dbReference type="SUPFAM" id="SSF49899">
    <property type="entry name" value="Concanavalin A-like lectins/glucanases"/>
    <property type="match status" value="1"/>
</dbReference>
<keyword evidence="8 9" id="KW-0326">Glycosidase</keyword>
<evidence type="ECO:0000256" key="5">
    <source>
        <dbReference type="ARBA" id="ARBA00022801"/>
    </source>
</evidence>
<evidence type="ECO:0000256" key="3">
    <source>
        <dbReference type="ARBA" id="ARBA00022525"/>
    </source>
</evidence>
<dbReference type="GO" id="GO:0042546">
    <property type="term" value="P:cell wall biogenesis"/>
    <property type="evidence" value="ECO:0007669"/>
    <property type="project" value="InterPro"/>
</dbReference>
<evidence type="ECO:0000256" key="8">
    <source>
        <dbReference type="ARBA" id="ARBA00023295"/>
    </source>
</evidence>
<gene>
    <name evidence="11" type="ORF">LITE_LOCUS49382</name>
</gene>
<keyword evidence="4 9" id="KW-0808">Transferase</keyword>
<keyword evidence="2 9" id="KW-0052">Apoplast</keyword>
<dbReference type="EMBL" id="CAMGYJ010000011">
    <property type="protein sequence ID" value="CAI0559794.1"/>
    <property type="molecule type" value="Genomic_DNA"/>
</dbReference>
<dbReference type="Pfam" id="PF00722">
    <property type="entry name" value="Glyco_hydro_16"/>
    <property type="match status" value="1"/>
</dbReference>
<dbReference type="InterPro" id="IPR016455">
    <property type="entry name" value="XTH"/>
</dbReference>
<dbReference type="GO" id="GO:0071555">
    <property type="term" value="P:cell wall organization"/>
    <property type="evidence" value="ECO:0007669"/>
    <property type="project" value="UniProtKB-KW"/>
</dbReference>
<keyword evidence="6" id="KW-1015">Disulfide bond</keyword>
<dbReference type="InterPro" id="IPR010713">
    <property type="entry name" value="XET_C"/>
</dbReference>
<dbReference type="Pfam" id="PF06955">
    <property type="entry name" value="XET_C"/>
    <property type="match status" value="1"/>
</dbReference>
<comment type="similarity">
    <text evidence="9">Belongs to the glycosyl hydrolase 16 family.</text>
</comment>
<protein>
    <recommendedName>
        <fullName evidence="9">Xyloglucan endotransglucosylase/hydrolase</fullName>
        <ecNumber evidence="9">2.4.1.207</ecNumber>
    </recommendedName>
</protein>
<dbReference type="PROSITE" id="PS01034">
    <property type="entry name" value="GH16_1"/>
    <property type="match status" value="1"/>
</dbReference>
<dbReference type="InterPro" id="IPR000757">
    <property type="entry name" value="Beta-glucanase-like"/>
</dbReference>
<evidence type="ECO:0000256" key="9">
    <source>
        <dbReference type="RuleBase" id="RU361120"/>
    </source>
</evidence>
<evidence type="ECO:0000259" key="10">
    <source>
        <dbReference type="PROSITE" id="PS51762"/>
    </source>
</evidence>
<feature type="domain" description="GH16" evidence="10">
    <location>
        <begin position="1"/>
        <end position="148"/>
    </location>
</feature>
<evidence type="ECO:0000313" key="12">
    <source>
        <dbReference type="Proteomes" id="UP001154282"/>
    </source>
</evidence>
<evidence type="ECO:0000313" key="11">
    <source>
        <dbReference type="EMBL" id="CAI0559794.1"/>
    </source>
</evidence>
<keyword evidence="5 9" id="KW-0378">Hydrolase</keyword>
<accession>A0AAV0RTA4</accession>
<dbReference type="GO" id="GO:0016762">
    <property type="term" value="F:xyloglucan:xyloglucosyl transferase activity"/>
    <property type="evidence" value="ECO:0007669"/>
    <property type="project" value="UniProtKB-EC"/>
</dbReference>
<keyword evidence="12" id="KW-1185">Reference proteome</keyword>
<dbReference type="InterPro" id="IPR008263">
    <property type="entry name" value="GH16_AS"/>
</dbReference>
<comment type="caution">
    <text evidence="11">The sequence shown here is derived from an EMBL/GenBank/DDBJ whole genome shotgun (WGS) entry which is preliminary data.</text>
</comment>
<evidence type="ECO:0000256" key="6">
    <source>
        <dbReference type="ARBA" id="ARBA00023157"/>
    </source>
</evidence>
<comment type="PTM">
    <text evidence="9">Contains at least one intrachain disulfide bond essential for its enzymatic activity.</text>
</comment>
<sequence length="218" mass="24759">MQIKLVAGNSAGTVTTFYVSHHDQLSSQGSNHDEIDFEFLGNSSGNPYTLHTNVFSQGKGNREQQFHLWFDPTTAFHTYTILWNSQRIIFLVDNIPIRVFTNMKSQGVPFPSKQPMSIHSSLWNADEWATQGGRVKADWTNAPFVASYKNFKVEACIWKPASASSTCSPGARQTQGLDAAGRNRIRWVQSKYMIYNYCSDLKRFPQGVPYECKQSRFL</sequence>
<keyword evidence="3 9" id="KW-0964">Secreted</keyword>
<organism evidence="11 12">
    <name type="scientific">Linum tenue</name>
    <dbReference type="NCBI Taxonomy" id="586396"/>
    <lineage>
        <taxon>Eukaryota</taxon>
        <taxon>Viridiplantae</taxon>
        <taxon>Streptophyta</taxon>
        <taxon>Embryophyta</taxon>
        <taxon>Tracheophyta</taxon>
        <taxon>Spermatophyta</taxon>
        <taxon>Magnoliopsida</taxon>
        <taxon>eudicotyledons</taxon>
        <taxon>Gunneridae</taxon>
        <taxon>Pentapetalae</taxon>
        <taxon>rosids</taxon>
        <taxon>fabids</taxon>
        <taxon>Malpighiales</taxon>
        <taxon>Linaceae</taxon>
        <taxon>Linum</taxon>
    </lineage>
</organism>
<dbReference type="GO" id="GO:0004553">
    <property type="term" value="F:hydrolase activity, hydrolyzing O-glycosyl compounds"/>
    <property type="evidence" value="ECO:0007669"/>
    <property type="project" value="InterPro"/>
</dbReference>
<dbReference type="EC" id="2.4.1.207" evidence="9"/>
<keyword evidence="1 9" id="KW-0134">Cell wall</keyword>
<reference evidence="11" key="1">
    <citation type="submission" date="2022-08" db="EMBL/GenBank/DDBJ databases">
        <authorList>
            <person name="Gutierrez-Valencia J."/>
        </authorList>
    </citation>
    <scope>NUCLEOTIDE SEQUENCE</scope>
</reference>
<comment type="function">
    <text evidence="9">Catalyzes xyloglucan endohydrolysis (XEH) and/or endotransglycosylation (XET). Cleaves and religates xyloglucan polymers, an essential constituent of the primary cell wall, and thereby participates in cell wall construction of growing tissues.</text>
</comment>
<evidence type="ECO:0000256" key="2">
    <source>
        <dbReference type="ARBA" id="ARBA00022523"/>
    </source>
</evidence>
<dbReference type="PANTHER" id="PTHR31062">
    <property type="entry name" value="XYLOGLUCAN ENDOTRANSGLUCOSYLASE/HYDROLASE PROTEIN 8-RELATED"/>
    <property type="match status" value="1"/>
</dbReference>
<keyword evidence="7" id="KW-0325">Glycoprotein</keyword>
<dbReference type="InterPro" id="IPR013320">
    <property type="entry name" value="ConA-like_dom_sf"/>
</dbReference>
<evidence type="ECO:0000256" key="7">
    <source>
        <dbReference type="ARBA" id="ARBA00023180"/>
    </source>
</evidence>
<dbReference type="GO" id="GO:0048046">
    <property type="term" value="C:apoplast"/>
    <property type="evidence" value="ECO:0007669"/>
    <property type="project" value="UniProtKB-SubCell"/>
</dbReference>
<name>A0AAV0RTA4_9ROSI</name>
<dbReference type="Proteomes" id="UP001154282">
    <property type="component" value="Unassembled WGS sequence"/>
</dbReference>
<dbReference type="AlphaFoldDB" id="A0AAV0RTA4"/>